<dbReference type="InterPro" id="IPR036915">
    <property type="entry name" value="Cyclin-like_sf"/>
</dbReference>
<feature type="compositionally biased region" description="Basic and acidic residues" evidence="3">
    <location>
        <begin position="340"/>
        <end position="351"/>
    </location>
</feature>
<dbReference type="STRING" id="50429.A0A2B4S9Q9"/>
<accession>A0A2B4S9Q9</accession>
<dbReference type="SMART" id="SM00385">
    <property type="entry name" value="CYCLIN"/>
    <property type="match status" value="2"/>
</dbReference>
<feature type="compositionally biased region" description="Low complexity" evidence="3">
    <location>
        <begin position="373"/>
        <end position="391"/>
    </location>
</feature>
<evidence type="ECO:0000259" key="5">
    <source>
        <dbReference type="SMART" id="SM01332"/>
    </source>
</evidence>
<feature type="region of interest" description="Disordered" evidence="3">
    <location>
        <begin position="340"/>
        <end position="580"/>
    </location>
</feature>
<feature type="compositionally biased region" description="Basic and acidic residues" evidence="3">
    <location>
        <begin position="393"/>
        <end position="414"/>
    </location>
</feature>
<feature type="compositionally biased region" description="Basic and acidic residues" evidence="3">
    <location>
        <begin position="485"/>
        <end position="509"/>
    </location>
</feature>
<comment type="similarity">
    <text evidence="2">Belongs to the cyclin family.</text>
</comment>
<organism evidence="6 7">
    <name type="scientific">Stylophora pistillata</name>
    <name type="common">Smooth cauliflower coral</name>
    <dbReference type="NCBI Taxonomy" id="50429"/>
    <lineage>
        <taxon>Eukaryota</taxon>
        <taxon>Metazoa</taxon>
        <taxon>Cnidaria</taxon>
        <taxon>Anthozoa</taxon>
        <taxon>Hexacorallia</taxon>
        <taxon>Scleractinia</taxon>
        <taxon>Astrocoeniina</taxon>
        <taxon>Pocilloporidae</taxon>
        <taxon>Stylophora</taxon>
    </lineage>
</organism>
<dbReference type="OrthoDB" id="10264655at2759"/>
<dbReference type="GO" id="GO:0006357">
    <property type="term" value="P:regulation of transcription by RNA polymerase II"/>
    <property type="evidence" value="ECO:0007669"/>
    <property type="project" value="InterPro"/>
</dbReference>
<feature type="compositionally biased region" description="Basic residues" evidence="3">
    <location>
        <begin position="475"/>
        <end position="484"/>
    </location>
</feature>
<comment type="caution">
    <text evidence="6">The sequence shown here is derived from an EMBL/GenBank/DDBJ whole genome shotgun (WGS) entry which is preliminary data.</text>
</comment>
<dbReference type="CDD" id="cd20533">
    <property type="entry name" value="CYCLIN_CCNL_rpt2"/>
    <property type="match status" value="1"/>
</dbReference>
<dbReference type="GO" id="GO:0016538">
    <property type="term" value="F:cyclin-dependent protein serine/threonine kinase regulator activity"/>
    <property type="evidence" value="ECO:0007669"/>
    <property type="project" value="InterPro"/>
</dbReference>
<name>A0A2B4S9Q9_STYPI</name>
<dbReference type="SUPFAM" id="SSF47954">
    <property type="entry name" value="Cyclin-like"/>
    <property type="match status" value="2"/>
</dbReference>
<dbReference type="AlphaFoldDB" id="A0A2B4S9Q9"/>
<feature type="compositionally biased region" description="Basic residues" evidence="3">
    <location>
        <begin position="420"/>
        <end position="434"/>
    </location>
</feature>
<feature type="compositionally biased region" description="Low complexity" evidence="3">
    <location>
        <begin position="435"/>
        <end position="458"/>
    </location>
</feature>
<gene>
    <name evidence="6" type="primary">Ccnl2</name>
    <name evidence="6" type="ORF">AWC38_SpisGene9177</name>
</gene>
<feature type="compositionally biased region" description="Basic and acidic residues" evidence="3">
    <location>
        <begin position="459"/>
        <end position="474"/>
    </location>
</feature>
<dbReference type="Gene3D" id="1.10.472.10">
    <property type="entry name" value="Cyclin-like"/>
    <property type="match status" value="2"/>
</dbReference>
<dbReference type="Proteomes" id="UP000225706">
    <property type="component" value="Unassembled WGS sequence"/>
</dbReference>
<evidence type="ECO:0000313" key="7">
    <source>
        <dbReference type="Proteomes" id="UP000225706"/>
    </source>
</evidence>
<dbReference type="CDD" id="cd20532">
    <property type="entry name" value="CYCLIN_CCNL_rpt1"/>
    <property type="match status" value="1"/>
</dbReference>
<dbReference type="Pfam" id="PF00134">
    <property type="entry name" value="Cyclin_N"/>
    <property type="match status" value="1"/>
</dbReference>
<feature type="domain" description="Cyclin-like" evidence="4">
    <location>
        <begin position="51"/>
        <end position="147"/>
    </location>
</feature>
<evidence type="ECO:0000256" key="3">
    <source>
        <dbReference type="SAM" id="MobiDB-lite"/>
    </source>
</evidence>
<feature type="domain" description="Cyclin-like" evidence="4">
    <location>
        <begin position="233"/>
        <end position="317"/>
    </location>
</feature>
<feature type="domain" description="Cyclin C-terminal" evidence="5">
    <location>
        <begin position="229"/>
        <end position="360"/>
    </location>
</feature>
<evidence type="ECO:0000256" key="1">
    <source>
        <dbReference type="ARBA" id="ARBA00023127"/>
    </source>
</evidence>
<feature type="compositionally biased region" description="Polar residues" evidence="3">
    <location>
        <begin position="354"/>
        <end position="365"/>
    </location>
</feature>
<dbReference type="InterPro" id="IPR043198">
    <property type="entry name" value="Cyclin/Ssn8"/>
</dbReference>
<feature type="compositionally biased region" description="Basic residues" evidence="3">
    <location>
        <begin position="529"/>
        <end position="541"/>
    </location>
</feature>
<protein>
    <submittedName>
        <fullName evidence="6">Cyclin-L2</fullName>
    </submittedName>
</protein>
<dbReference type="PIRSF" id="PIRSF036580">
    <property type="entry name" value="Cyclin_L"/>
    <property type="match status" value="1"/>
</dbReference>
<dbReference type="InterPro" id="IPR013763">
    <property type="entry name" value="Cyclin-like_dom"/>
</dbReference>
<dbReference type="PANTHER" id="PTHR10026">
    <property type="entry name" value="CYCLIN"/>
    <property type="match status" value="1"/>
</dbReference>
<evidence type="ECO:0000259" key="4">
    <source>
        <dbReference type="SMART" id="SM00385"/>
    </source>
</evidence>
<dbReference type="InterPro" id="IPR004367">
    <property type="entry name" value="Cyclin_C-dom"/>
</dbReference>
<feature type="compositionally biased region" description="Basic and acidic residues" evidence="3">
    <location>
        <begin position="556"/>
        <end position="573"/>
    </location>
</feature>
<proteinExistence type="inferred from homology"/>
<dbReference type="InterPro" id="IPR006671">
    <property type="entry name" value="Cyclin_N"/>
</dbReference>
<evidence type="ECO:0000313" key="6">
    <source>
        <dbReference type="EMBL" id="PFX26126.1"/>
    </source>
</evidence>
<dbReference type="EMBL" id="LSMT01000133">
    <property type="protein sequence ID" value="PFX26126.1"/>
    <property type="molecule type" value="Genomic_DNA"/>
</dbReference>
<sequence>MAALTGKSDYGDVVISLENCILDEEQLQNTPSSKDGLDKEVEIDLRIIGCEYIQVAGILLKLPQVAMATAQVLFQRFYYSKSLVKHDCEIYAMACIFLAAKIEECPRRIRDVINVFHHIKQRRNARVRARIELNADVHVNSTKCLLQSTSEQPSLCELWTYWNKFCLCCVGNFSSITEVRKERTFKFQLGTRTIQPMEYMGNTYFNLKNQVIKAERRILKELGFCVHVKHPHKIIIMYLEILESKEKRELVQSAWNFMNDSFRTNVFVRYPPETIGCACIFLSARQLGISLPNRPPWWELFGAKLEDLEKISLTLLSLYLRPKANIDTLQKDVNEIRNKIAQKKGDSKTEDGTAANSTPNLSPSGGATAVKDGSGSKPSSPSKVSPSAASVMDGKKKSSSRVEEDKRTNYKERPVSGGNRRSRSPVHHRSRSRSRSPTPSRSRSRSRSYSLSISPDNISRSDSESSDESPEKQKAKSKRRRSPPRGRDDEKRSRPRKYDGDYVQKKGRTDGAISYKREKARSRSPYSRSRSRSRSPIKRPRMKYERGRDKKKRDDRHRDRNGVDYRNSRDKGRDHGRHRR</sequence>
<dbReference type="FunFam" id="1.10.472.10:FF:000031">
    <property type="entry name" value="cyclin-L1-1-like isoform X1"/>
    <property type="match status" value="1"/>
</dbReference>
<reference evidence="7" key="1">
    <citation type="journal article" date="2017" name="bioRxiv">
        <title>Comparative analysis of the genomes of Stylophora pistillata and Acropora digitifera provides evidence for extensive differences between species of corals.</title>
        <authorList>
            <person name="Voolstra C.R."/>
            <person name="Li Y."/>
            <person name="Liew Y.J."/>
            <person name="Baumgarten S."/>
            <person name="Zoccola D."/>
            <person name="Flot J.-F."/>
            <person name="Tambutte S."/>
            <person name="Allemand D."/>
            <person name="Aranda M."/>
        </authorList>
    </citation>
    <scope>NUCLEOTIDE SEQUENCE [LARGE SCALE GENOMIC DNA]</scope>
</reference>
<evidence type="ECO:0000256" key="2">
    <source>
        <dbReference type="RuleBase" id="RU000383"/>
    </source>
</evidence>
<keyword evidence="1 2" id="KW-0195">Cyclin</keyword>
<keyword evidence="7" id="KW-1185">Reference proteome</keyword>
<dbReference type="SMART" id="SM01332">
    <property type="entry name" value="Cyclin_C"/>
    <property type="match status" value="1"/>
</dbReference>